<dbReference type="EMBL" id="PDVP01000010">
    <property type="protein sequence ID" value="PHP66006.1"/>
    <property type="molecule type" value="Genomic_DNA"/>
</dbReference>
<dbReference type="InterPro" id="IPR032466">
    <property type="entry name" value="Metal_Hydrolase"/>
</dbReference>
<dbReference type="PANTHER" id="PTHR35563:SF2">
    <property type="entry name" value="BARREL METAL-DEPENDENT HYDROLASE, PUTATIVE (AFU_ORTHOLOGUE AFUA_1G16240)-RELATED"/>
    <property type="match status" value="1"/>
</dbReference>
<sequence length="289" mass="31335">MIERTYAGRKPRVTLPPGTVDTQMHMYLPDYPAMPGGPALPDGIPGPADYRRVMDWLGIARVVITQGNAHQHDNESLLACLADMGAKARGVAVVSPRTGPAELQRLHEGGVRGARIMDLPGGAVGLTQLEAVDGIAADMGWMMAVQFDGSDIADHFIRLASLRSRFVIDHHGKFFRGATPDGPELRLVKRLIDGGNCWFKFAGCYESSLAGGPDYADIAAMARDVAAYAPERIIWGTNWPHNLAKTTADYPDDAALTDTVLSWFPDEQSRHLALVENPQDLFGFPADGD</sequence>
<dbReference type="InterPro" id="IPR047874">
    <property type="entry name" value="GLI/LigI"/>
</dbReference>
<keyword evidence="2" id="KW-0378">Hydrolase</keyword>
<feature type="domain" description="Amidohydrolase-related" evidence="1">
    <location>
        <begin position="20"/>
        <end position="284"/>
    </location>
</feature>
<dbReference type="SUPFAM" id="SSF51556">
    <property type="entry name" value="Metallo-dependent hydrolases"/>
    <property type="match status" value="1"/>
</dbReference>
<name>A0A2G1QKE9_9HYPH</name>
<accession>A0A2G1QKE9</accession>
<dbReference type="RefSeq" id="WP_099307271.1">
    <property type="nucleotide sequence ID" value="NZ_PDVP01000010.1"/>
</dbReference>
<dbReference type="InterPro" id="IPR052358">
    <property type="entry name" value="Aro_Compnd_Degr_Hydrolases"/>
</dbReference>
<evidence type="ECO:0000313" key="3">
    <source>
        <dbReference type="Proteomes" id="UP000221168"/>
    </source>
</evidence>
<dbReference type="Proteomes" id="UP000221168">
    <property type="component" value="Unassembled WGS sequence"/>
</dbReference>
<comment type="caution">
    <text evidence="2">The sequence shown here is derived from an EMBL/GenBank/DDBJ whole genome shotgun (WGS) entry which is preliminary data.</text>
</comment>
<dbReference type="CDD" id="cd01311">
    <property type="entry name" value="PDC_hydrolase"/>
    <property type="match status" value="1"/>
</dbReference>
<dbReference type="AlphaFoldDB" id="A0A2G1QKE9"/>
<keyword evidence="3" id="KW-1185">Reference proteome</keyword>
<dbReference type="PANTHER" id="PTHR35563">
    <property type="entry name" value="BARREL METAL-DEPENDENT HYDROLASE, PUTATIVE (AFU_ORTHOLOGUE AFUA_1G16240)-RELATED"/>
    <property type="match status" value="1"/>
</dbReference>
<dbReference type="InterPro" id="IPR006680">
    <property type="entry name" value="Amidohydro-rel"/>
</dbReference>
<reference evidence="2 3" key="1">
    <citation type="submission" date="2017-10" db="EMBL/GenBank/DDBJ databases">
        <title>Sedimentibacterium mangrovi gen. nov., sp. nov., a novel member of family Phyllobacteriacea isolated from mangrove sediment.</title>
        <authorList>
            <person name="Liao H."/>
            <person name="Tian Y."/>
        </authorList>
    </citation>
    <scope>NUCLEOTIDE SEQUENCE [LARGE SCALE GENOMIC DNA]</scope>
    <source>
        <strain evidence="2 3">X9-2-2</strain>
    </source>
</reference>
<dbReference type="GO" id="GO:0016787">
    <property type="term" value="F:hydrolase activity"/>
    <property type="evidence" value="ECO:0007669"/>
    <property type="project" value="UniProtKB-KW"/>
</dbReference>
<gene>
    <name evidence="2" type="ORF">CSC94_15450</name>
</gene>
<evidence type="ECO:0000259" key="1">
    <source>
        <dbReference type="Pfam" id="PF04909"/>
    </source>
</evidence>
<dbReference type="Gene3D" id="3.20.20.140">
    <property type="entry name" value="Metal-dependent hydrolases"/>
    <property type="match status" value="1"/>
</dbReference>
<dbReference type="OrthoDB" id="9787654at2"/>
<organism evidence="2 3">
    <name type="scientific">Zhengella mangrovi</name>
    <dbReference type="NCBI Taxonomy" id="1982044"/>
    <lineage>
        <taxon>Bacteria</taxon>
        <taxon>Pseudomonadati</taxon>
        <taxon>Pseudomonadota</taxon>
        <taxon>Alphaproteobacteria</taxon>
        <taxon>Hyphomicrobiales</taxon>
        <taxon>Notoacmeibacteraceae</taxon>
        <taxon>Zhengella</taxon>
    </lineage>
</organism>
<evidence type="ECO:0000313" key="2">
    <source>
        <dbReference type="EMBL" id="PHP66006.1"/>
    </source>
</evidence>
<protein>
    <submittedName>
        <fullName evidence="2">Amidohydrolase</fullName>
    </submittedName>
</protein>
<dbReference type="Pfam" id="PF04909">
    <property type="entry name" value="Amidohydro_2"/>
    <property type="match status" value="1"/>
</dbReference>
<proteinExistence type="predicted"/>